<name>A0A8J6H9N1_TENMO</name>
<evidence type="ECO:0000256" key="1">
    <source>
        <dbReference type="SAM" id="MobiDB-lite"/>
    </source>
</evidence>
<reference evidence="2" key="1">
    <citation type="journal article" date="2020" name="J Insects Food Feed">
        <title>The yellow mealworm (Tenebrio molitor) genome: a resource for the emerging insects as food and feed industry.</title>
        <authorList>
            <person name="Eriksson T."/>
            <person name="Andere A."/>
            <person name="Kelstrup H."/>
            <person name="Emery V."/>
            <person name="Picard C."/>
        </authorList>
    </citation>
    <scope>NUCLEOTIDE SEQUENCE</scope>
    <source>
        <strain evidence="2">Stoneville</strain>
        <tissue evidence="2">Whole head</tissue>
    </source>
</reference>
<feature type="region of interest" description="Disordered" evidence="1">
    <location>
        <begin position="186"/>
        <end position="214"/>
    </location>
</feature>
<gene>
    <name evidence="2" type="ORF">GEV33_008130</name>
</gene>
<organism evidence="2 3">
    <name type="scientific">Tenebrio molitor</name>
    <name type="common">Yellow mealworm beetle</name>
    <dbReference type="NCBI Taxonomy" id="7067"/>
    <lineage>
        <taxon>Eukaryota</taxon>
        <taxon>Metazoa</taxon>
        <taxon>Ecdysozoa</taxon>
        <taxon>Arthropoda</taxon>
        <taxon>Hexapoda</taxon>
        <taxon>Insecta</taxon>
        <taxon>Pterygota</taxon>
        <taxon>Neoptera</taxon>
        <taxon>Endopterygota</taxon>
        <taxon>Coleoptera</taxon>
        <taxon>Polyphaga</taxon>
        <taxon>Cucujiformia</taxon>
        <taxon>Tenebrionidae</taxon>
        <taxon>Tenebrio</taxon>
    </lineage>
</organism>
<evidence type="ECO:0008006" key="4">
    <source>
        <dbReference type="Google" id="ProtNLM"/>
    </source>
</evidence>
<dbReference type="Gene3D" id="1.10.10.60">
    <property type="entry name" value="Homeodomain-like"/>
    <property type="match status" value="1"/>
</dbReference>
<reference evidence="2" key="2">
    <citation type="submission" date="2021-08" db="EMBL/GenBank/DDBJ databases">
        <authorList>
            <person name="Eriksson T."/>
        </authorList>
    </citation>
    <scope>NUCLEOTIDE SEQUENCE</scope>
    <source>
        <strain evidence="2">Stoneville</strain>
        <tissue evidence="2">Whole head</tissue>
    </source>
</reference>
<evidence type="ECO:0000313" key="2">
    <source>
        <dbReference type="EMBL" id="KAH0814660.1"/>
    </source>
</evidence>
<protein>
    <recommendedName>
        <fullName evidence="4">HTH psq-type domain-containing protein</fullName>
    </recommendedName>
</protein>
<evidence type="ECO:0000313" key="3">
    <source>
        <dbReference type="Proteomes" id="UP000719412"/>
    </source>
</evidence>
<feature type="compositionally biased region" description="Basic residues" evidence="1">
    <location>
        <begin position="196"/>
        <end position="205"/>
    </location>
</feature>
<sequence length="386" mass="43803">MDEWRRPLKLHELLEELENPNELPIPPDGIILFPPVNANDDLTDCDSGDEDFTTINNLPGSQLRNDVEVIVDNYDIPLAQASSVDDSMQMLEDSRNASDSEDDIPNIWVNTTFFQVGTYEFVELLTHLVPDPEPSTSQVHLGGCVTALQAQASTSKCDKDKERQDRPNVHPMAVCSSLAANIKQNITEASASPQRTKNKLKRQRNSPRTEMSKFLEDCKAEVEERGMVRNYERKRPPNKNYDMGSLQAMREVDGKRMTMYRASKGFKVPLSTLYSRIKGLRGVKSSTKGRTTALSQEEERKLVFGLTTLEKWGFGLSRKEILAKYNSKFTWQRQHQCFNVCKCSEDKAPSLIIFKGTNIWDQWMAPPGTGFPDTVYAARKKGWMEP</sequence>
<keyword evidence="3" id="KW-1185">Reference proteome</keyword>
<dbReference type="Proteomes" id="UP000719412">
    <property type="component" value="Unassembled WGS sequence"/>
</dbReference>
<dbReference type="EMBL" id="JABDTM020024051">
    <property type="protein sequence ID" value="KAH0814660.1"/>
    <property type="molecule type" value="Genomic_DNA"/>
</dbReference>
<dbReference type="AlphaFoldDB" id="A0A8J6H9N1"/>
<accession>A0A8J6H9N1</accession>
<proteinExistence type="predicted"/>
<feature type="compositionally biased region" description="Polar residues" evidence="1">
    <location>
        <begin position="186"/>
        <end position="195"/>
    </location>
</feature>
<comment type="caution">
    <text evidence="2">The sequence shown here is derived from an EMBL/GenBank/DDBJ whole genome shotgun (WGS) entry which is preliminary data.</text>
</comment>